<dbReference type="RefSeq" id="WP_188355789.1">
    <property type="nucleotide sequence ID" value="NZ_BMDH01000006.1"/>
</dbReference>
<dbReference type="SUPFAM" id="SSF47413">
    <property type="entry name" value="lambda repressor-like DNA-binding domains"/>
    <property type="match status" value="1"/>
</dbReference>
<comment type="caution">
    <text evidence="2">The sequence shown here is derived from an EMBL/GenBank/DDBJ whole genome shotgun (WGS) entry which is preliminary data.</text>
</comment>
<dbReference type="Proteomes" id="UP000619536">
    <property type="component" value="Unassembled WGS sequence"/>
</dbReference>
<reference evidence="2" key="2">
    <citation type="submission" date="2020-09" db="EMBL/GenBank/DDBJ databases">
        <authorList>
            <person name="Sun Q."/>
            <person name="Sedlacek I."/>
        </authorList>
    </citation>
    <scope>NUCLEOTIDE SEQUENCE</scope>
    <source>
        <strain evidence="2">CCM 8606</strain>
    </source>
</reference>
<accession>A0A8J3AMJ1</accession>
<protein>
    <submittedName>
        <fullName evidence="2">Phage DNA-binding protein</fullName>
    </submittedName>
</protein>
<dbReference type="PANTHER" id="PTHR40275">
    <property type="entry name" value="SSL7038 PROTEIN"/>
    <property type="match status" value="1"/>
</dbReference>
<dbReference type="InterPro" id="IPR014057">
    <property type="entry name" value="HI1420"/>
</dbReference>
<reference evidence="2" key="1">
    <citation type="journal article" date="2014" name="Int. J. Syst. Evol. Microbiol.">
        <title>Complete genome sequence of Corynebacterium casei LMG S-19264T (=DSM 44701T), isolated from a smear-ripened cheese.</title>
        <authorList>
            <consortium name="US DOE Joint Genome Institute (JGI-PGF)"/>
            <person name="Walter F."/>
            <person name="Albersmeier A."/>
            <person name="Kalinowski J."/>
            <person name="Ruckert C."/>
        </authorList>
    </citation>
    <scope>NUCLEOTIDE SEQUENCE</scope>
    <source>
        <strain evidence="2">CCM 8606</strain>
    </source>
</reference>
<dbReference type="InterPro" id="IPR010982">
    <property type="entry name" value="Lambda_DNA-bd_dom_sf"/>
</dbReference>
<dbReference type="PANTHER" id="PTHR40275:SF1">
    <property type="entry name" value="SSL7038 PROTEIN"/>
    <property type="match status" value="1"/>
</dbReference>
<keyword evidence="2" id="KW-0238">DNA-binding</keyword>
<evidence type="ECO:0000313" key="3">
    <source>
        <dbReference type="Proteomes" id="UP000619536"/>
    </source>
</evidence>
<dbReference type="EMBL" id="BMDH01000006">
    <property type="protein sequence ID" value="GGI15510.1"/>
    <property type="molecule type" value="Genomic_DNA"/>
</dbReference>
<dbReference type="Gene3D" id="1.10.260.40">
    <property type="entry name" value="lambda repressor-like DNA-binding domains"/>
    <property type="match status" value="1"/>
</dbReference>
<proteinExistence type="predicted"/>
<dbReference type="InterPro" id="IPR001387">
    <property type="entry name" value="Cro/C1-type_HTH"/>
</dbReference>
<evidence type="ECO:0000259" key="1">
    <source>
        <dbReference type="PROSITE" id="PS50943"/>
    </source>
</evidence>
<dbReference type="AlphaFoldDB" id="A0A8J3AMJ1"/>
<dbReference type="Pfam" id="PF21716">
    <property type="entry name" value="dnstrm_HI1420"/>
    <property type="match status" value="1"/>
</dbReference>
<name>A0A8J3AMJ1_9BIFI</name>
<sequence>MNTTTYSKFDASQYLNNEEAIRDYLAIALEDGDTATIQLVLRDIAKARGMSELARKTQLNRESLYKSLSAQGNPSFASIMKIMNALDLKMTLVGHEK</sequence>
<dbReference type="PROSITE" id="PS50943">
    <property type="entry name" value="HTH_CROC1"/>
    <property type="match status" value="1"/>
</dbReference>
<feature type="domain" description="HTH cro/C1-type" evidence="1">
    <location>
        <begin position="41"/>
        <end position="93"/>
    </location>
</feature>
<gene>
    <name evidence="2" type="ORF">GCM10007377_16260</name>
</gene>
<keyword evidence="3" id="KW-1185">Reference proteome</keyword>
<organism evidence="2 3">
    <name type="scientific">Galliscardovia ingluviei</name>
    <dbReference type="NCBI Taxonomy" id="1769422"/>
    <lineage>
        <taxon>Bacteria</taxon>
        <taxon>Bacillati</taxon>
        <taxon>Actinomycetota</taxon>
        <taxon>Actinomycetes</taxon>
        <taxon>Bifidobacteriales</taxon>
        <taxon>Bifidobacteriaceae</taxon>
        <taxon>Galliscardovia</taxon>
    </lineage>
</organism>
<dbReference type="NCBIfam" id="TIGR02684">
    <property type="entry name" value="dnstrm_HI1420"/>
    <property type="match status" value="1"/>
</dbReference>
<dbReference type="GO" id="GO:0003677">
    <property type="term" value="F:DNA binding"/>
    <property type="evidence" value="ECO:0007669"/>
    <property type="project" value="UniProtKB-KW"/>
</dbReference>
<evidence type="ECO:0000313" key="2">
    <source>
        <dbReference type="EMBL" id="GGI15510.1"/>
    </source>
</evidence>